<dbReference type="GO" id="GO:0015562">
    <property type="term" value="F:efflux transmembrane transporter activity"/>
    <property type="evidence" value="ECO:0007669"/>
    <property type="project" value="InterPro"/>
</dbReference>
<keyword evidence="2" id="KW-1134">Transmembrane beta strand</keyword>
<dbReference type="PANTHER" id="PTHR30203:SF25">
    <property type="entry name" value="OUTER MEMBRANE PROTEIN-RELATED"/>
    <property type="match status" value="1"/>
</dbReference>
<dbReference type="InterPro" id="IPR010131">
    <property type="entry name" value="MdtP/NodT-like"/>
</dbReference>
<evidence type="ECO:0000256" key="2">
    <source>
        <dbReference type="RuleBase" id="RU362097"/>
    </source>
</evidence>
<dbReference type="EMBL" id="VOQQ01000001">
    <property type="protein sequence ID" value="TXC63858.1"/>
    <property type="molecule type" value="Genomic_DNA"/>
</dbReference>
<dbReference type="RefSeq" id="WP_147043266.1">
    <property type="nucleotide sequence ID" value="NZ_BAABIR010000004.1"/>
</dbReference>
<protein>
    <submittedName>
        <fullName evidence="3">Efflux transporter outer membrane subunit</fullName>
    </submittedName>
</protein>
<dbReference type="PANTHER" id="PTHR30203">
    <property type="entry name" value="OUTER MEMBRANE CATION EFFLUX PROTEIN"/>
    <property type="match status" value="1"/>
</dbReference>
<evidence type="ECO:0000256" key="1">
    <source>
        <dbReference type="ARBA" id="ARBA00007613"/>
    </source>
</evidence>
<keyword evidence="4" id="KW-1185">Reference proteome</keyword>
<comment type="similarity">
    <text evidence="1 2">Belongs to the outer membrane factor (OMF) (TC 1.B.17) family.</text>
</comment>
<dbReference type="PROSITE" id="PS51257">
    <property type="entry name" value="PROKAR_LIPOPROTEIN"/>
    <property type="match status" value="1"/>
</dbReference>
<comment type="caution">
    <text evidence="3">The sequence shown here is derived from an EMBL/GenBank/DDBJ whole genome shotgun (WGS) entry which is preliminary data.</text>
</comment>
<dbReference type="AlphaFoldDB" id="A0A5C6TVX1"/>
<dbReference type="Gene3D" id="1.20.1600.10">
    <property type="entry name" value="Outer membrane efflux proteins (OEP)"/>
    <property type="match status" value="1"/>
</dbReference>
<keyword evidence="2" id="KW-0564">Palmitate</keyword>
<gene>
    <name evidence="3" type="ORF">FRZ32_09435</name>
</gene>
<reference evidence="3 4" key="1">
    <citation type="journal article" date="2015" name="J. Microbiol.">
        <title>Sphingosinicella ginsenosidimutans sp. nov., with ginsenoside converting activity.</title>
        <authorList>
            <person name="Kim J.K."/>
            <person name="Kang M.S."/>
            <person name="Park S.C."/>
            <person name="Kim K.M."/>
            <person name="Choi K."/>
            <person name="Yoon M.H."/>
            <person name="Im W.T."/>
        </authorList>
    </citation>
    <scope>NUCLEOTIDE SEQUENCE [LARGE SCALE GENOMIC DNA]</scope>
    <source>
        <strain evidence="3 4">BS-11</strain>
    </source>
</reference>
<proteinExistence type="inferred from homology"/>
<evidence type="ECO:0000313" key="4">
    <source>
        <dbReference type="Proteomes" id="UP000321249"/>
    </source>
</evidence>
<name>A0A5C6TVX1_9SPHN</name>
<dbReference type="NCBIfam" id="TIGR01845">
    <property type="entry name" value="outer_NodT"/>
    <property type="match status" value="1"/>
</dbReference>
<keyword evidence="2" id="KW-0449">Lipoprotein</keyword>
<organism evidence="3 4">
    <name type="scientific">Allosphingosinicella ginsenosidimutans</name>
    <dbReference type="NCBI Taxonomy" id="1176539"/>
    <lineage>
        <taxon>Bacteria</taxon>
        <taxon>Pseudomonadati</taxon>
        <taxon>Pseudomonadota</taxon>
        <taxon>Alphaproteobacteria</taxon>
        <taxon>Sphingomonadales</taxon>
        <taxon>Sphingomonadaceae</taxon>
        <taxon>Allosphingosinicella</taxon>
    </lineage>
</organism>
<dbReference type="SUPFAM" id="SSF56954">
    <property type="entry name" value="Outer membrane efflux proteins (OEP)"/>
    <property type="match status" value="1"/>
</dbReference>
<dbReference type="Pfam" id="PF02321">
    <property type="entry name" value="OEP"/>
    <property type="match status" value="2"/>
</dbReference>
<comment type="subcellular location">
    <subcellularLocation>
        <location evidence="2">Cell membrane</location>
        <topology evidence="2">Lipid-anchor</topology>
    </subcellularLocation>
</comment>
<dbReference type="Gene3D" id="2.20.200.10">
    <property type="entry name" value="Outer membrane efflux proteins (OEP)"/>
    <property type="match status" value="1"/>
</dbReference>
<keyword evidence="2" id="KW-0472">Membrane</keyword>
<keyword evidence="2" id="KW-0812">Transmembrane</keyword>
<accession>A0A5C6TVX1</accession>
<dbReference type="InterPro" id="IPR003423">
    <property type="entry name" value="OMP_efflux"/>
</dbReference>
<dbReference type="OrthoDB" id="9783100at2"/>
<sequence>MMKLAAPFCVLALAGCTVGPDYRPPAAASLQVPEAYAGPTGATTEPADLSRWWERFDDPLMTRLIDEASAGNLDIAVAQARLVQAREALVQARANQLPNAGASASVGRDVGAGNDRTSFSLGADASWQADLFGGIRRGVEAAGADAQGAFYNREATRVAIAAEVAANYIDARLTQERLAIARDTLRIADDNLQISQWRVQAGLASSLDSEQARASRAQTAASIPNLEQSYSASVYRLGVLTGRAPQALIGEMAATRPVPRGPDGVAAGIPADTLRQRPDVRAAERGLASATARIGVAEAQLYPQLRLSGNIGTSAFSLGGLFDAITGGLLGSLSQTLFDGGSLRSQVRSQRAAADAALATYRQSVLTALEDVENALAALNAAKQREAQFTIALDAANNSAILARTQYRSGLIDFQSLLQTENALLSARDGLANSRAAESSALVQLYQALGGGWTPIDSPPTARDAEPQTESR</sequence>
<dbReference type="Proteomes" id="UP000321249">
    <property type="component" value="Unassembled WGS sequence"/>
</dbReference>
<dbReference type="GO" id="GO:0005886">
    <property type="term" value="C:plasma membrane"/>
    <property type="evidence" value="ECO:0007669"/>
    <property type="project" value="UniProtKB-SubCell"/>
</dbReference>
<evidence type="ECO:0000313" key="3">
    <source>
        <dbReference type="EMBL" id="TXC63858.1"/>
    </source>
</evidence>